<dbReference type="InterPro" id="IPR006160">
    <property type="entry name" value="SCFA_transpt_AtoE"/>
</dbReference>
<feature type="transmembrane region" description="Helical" evidence="1">
    <location>
        <begin position="260"/>
        <end position="278"/>
    </location>
</feature>
<reference evidence="2 3" key="1">
    <citation type="submission" date="2024-09" db="EMBL/GenBank/DDBJ databases">
        <authorList>
            <person name="Sun Q."/>
            <person name="Mori K."/>
        </authorList>
    </citation>
    <scope>NUCLEOTIDE SEQUENCE [LARGE SCALE GENOMIC DNA]</scope>
    <source>
        <strain evidence="2 3">JCM 11683</strain>
    </source>
</reference>
<evidence type="ECO:0000313" key="3">
    <source>
        <dbReference type="Proteomes" id="UP001589707"/>
    </source>
</evidence>
<dbReference type="Proteomes" id="UP001589707">
    <property type="component" value="Unassembled WGS sequence"/>
</dbReference>
<dbReference type="PANTHER" id="PTHR41983:SF2">
    <property type="entry name" value="SHORT-CHAIN FATTY ACID TRANSPORTER-RELATED"/>
    <property type="match status" value="1"/>
</dbReference>
<dbReference type="RefSeq" id="WP_376840101.1">
    <property type="nucleotide sequence ID" value="NZ_JBHMAU010000050.1"/>
</dbReference>
<organism evidence="2 3">
    <name type="scientific">Brevibacterium otitidis</name>
    <dbReference type="NCBI Taxonomy" id="53364"/>
    <lineage>
        <taxon>Bacteria</taxon>
        <taxon>Bacillati</taxon>
        <taxon>Actinomycetota</taxon>
        <taxon>Actinomycetes</taxon>
        <taxon>Micrococcales</taxon>
        <taxon>Brevibacteriaceae</taxon>
        <taxon>Brevibacterium</taxon>
    </lineage>
</organism>
<sequence>MIILAGTVASLLGFVHWGLGMMGGIVLGKELLAEAKKRDIKLHAPVLVATLFMCMVPGAAGMSGAAVLYAATPEYLRDLVPDSHVEATPVSVPLTDTVVRPDFGLLLVACMLVGIIFMLLMHPKDQTKMKQVDASVFEELESGAASAIVERNTPAQRANASRIVMIVVGGIGLAFSILNIAATGIAGLDLNAYNFLFLTLGILLCANQGPEYYAGLVREGISGTWGFILQFPFYAGIFGLISATGLGVLISQAFTAISNATTWPFIAFLYSGILNIAVPSGGSKFVIEAPYIVPTTLDLQADFSLVMQAYQMGDAVFNLLIPFFALPYLANFKLKFGEVVGYTVPPVLVMIGVVSTYLLILSAIG</sequence>
<dbReference type="EMBL" id="JBHMAU010000050">
    <property type="protein sequence ID" value="MFB9776288.1"/>
    <property type="molecule type" value="Genomic_DNA"/>
</dbReference>
<comment type="caution">
    <text evidence="2">The sequence shown here is derived from an EMBL/GenBank/DDBJ whole genome shotgun (WGS) entry which is preliminary data.</text>
</comment>
<feature type="transmembrane region" description="Helical" evidence="1">
    <location>
        <begin position="315"/>
        <end position="332"/>
    </location>
</feature>
<feature type="transmembrane region" description="Helical" evidence="1">
    <location>
        <begin position="163"/>
        <end position="186"/>
    </location>
</feature>
<keyword evidence="3" id="KW-1185">Reference proteome</keyword>
<feature type="transmembrane region" description="Helical" evidence="1">
    <location>
        <begin position="6"/>
        <end position="27"/>
    </location>
</feature>
<proteinExistence type="predicted"/>
<feature type="transmembrane region" description="Helical" evidence="1">
    <location>
        <begin position="103"/>
        <end position="121"/>
    </location>
</feature>
<dbReference type="Pfam" id="PF02667">
    <property type="entry name" value="SCFA_trans"/>
    <property type="match status" value="1"/>
</dbReference>
<dbReference type="PANTHER" id="PTHR41983">
    <property type="entry name" value="SHORT-CHAIN FATTY ACID TRANSPORTER-RELATED"/>
    <property type="match status" value="1"/>
</dbReference>
<keyword evidence="1" id="KW-0812">Transmembrane</keyword>
<keyword evidence="1" id="KW-1133">Transmembrane helix</keyword>
<accession>A0ABV5X1G8</accession>
<evidence type="ECO:0000313" key="2">
    <source>
        <dbReference type="EMBL" id="MFB9776288.1"/>
    </source>
</evidence>
<name>A0ABV5X1G8_9MICO</name>
<feature type="transmembrane region" description="Helical" evidence="1">
    <location>
        <begin position="47"/>
        <end position="71"/>
    </location>
</feature>
<feature type="transmembrane region" description="Helical" evidence="1">
    <location>
        <begin position="344"/>
        <end position="364"/>
    </location>
</feature>
<evidence type="ECO:0000256" key="1">
    <source>
        <dbReference type="SAM" id="Phobius"/>
    </source>
</evidence>
<feature type="transmembrane region" description="Helical" evidence="1">
    <location>
        <begin position="231"/>
        <end position="254"/>
    </location>
</feature>
<protein>
    <submittedName>
        <fullName evidence="2">TIGR00366 family protein</fullName>
    </submittedName>
</protein>
<keyword evidence="1" id="KW-0472">Membrane</keyword>
<gene>
    <name evidence="2" type="ORF">ACFFN1_07715</name>
</gene>